<sequence length="455" mass="52411">MSDYFYAPNIDERGTLFNVKSLFGHRQVKKNVMDCVNHVTDFLDFYTEGMVCLLALKFLNIKSLDEIPNDHPKDPNREMKKTYIDKIASDVVLHIWPHVSKDDISEVIGDGDDVTVEDEDEEDYCICNGEGGLNGNWIECSAGTNCSGKHWYHFECMGVDEQDAKQDWWCDDNCKQWSIFCCKRNVEDTWIGCENGAMCQNGEWFHLQCRGLTELPDEAWYCCAECEQVHDPNVDSINEYSSAVTWRGLYHMVNKDCERENDGDGMLSNWKINMLDFWKQNHNKYLILGHRLISCASGFVTKRVAADMIWNSTANMVGGKGHNLALDLINEFLNNEFKKNLKNSHGQYTDLQIARCSQIVGNVGKDLDKIFAADIIDKFANTSKTSKGSYKKDIDKFVKEYKADHLFDKVGQRYHTGFKGLRHEILIKKPTKLKARLQKYSHILDTHRRICETQP</sequence>
<name>A0ABM0MX33_SACKO</name>
<proteinExistence type="predicted"/>
<accession>A0ABM0MX33</accession>
<reference evidence="2" key="1">
    <citation type="submission" date="2025-08" db="UniProtKB">
        <authorList>
            <consortium name="RefSeq"/>
        </authorList>
    </citation>
    <scope>IDENTIFICATION</scope>
    <source>
        <tissue evidence="2">Testes</tissue>
    </source>
</reference>
<organism evidence="1 2">
    <name type="scientific">Saccoglossus kowalevskii</name>
    <name type="common">Acorn worm</name>
    <dbReference type="NCBI Taxonomy" id="10224"/>
    <lineage>
        <taxon>Eukaryota</taxon>
        <taxon>Metazoa</taxon>
        <taxon>Hemichordata</taxon>
        <taxon>Enteropneusta</taxon>
        <taxon>Harrimaniidae</taxon>
        <taxon>Saccoglossus</taxon>
    </lineage>
</organism>
<dbReference type="InterPro" id="IPR013083">
    <property type="entry name" value="Znf_RING/FYVE/PHD"/>
</dbReference>
<evidence type="ECO:0000313" key="1">
    <source>
        <dbReference type="Proteomes" id="UP000694865"/>
    </source>
</evidence>
<dbReference type="GeneID" id="102801699"/>
<evidence type="ECO:0000313" key="2">
    <source>
        <dbReference type="RefSeq" id="XP_006824574.1"/>
    </source>
</evidence>
<gene>
    <name evidence="2" type="primary">LOC102801699</name>
</gene>
<dbReference type="Gene3D" id="3.30.40.10">
    <property type="entry name" value="Zinc/RING finger domain, C3HC4 (zinc finger)"/>
    <property type="match status" value="2"/>
</dbReference>
<protein>
    <submittedName>
        <fullName evidence="2">Uncharacterized protein LOC102801699</fullName>
    </submittedName>
</protein>
<dbReference type="RefSeq" id="XP_006824574.1">
    <property type="nucleotide sequence ID" value="XM_006824511.1"/>
</dbReference>
<keyword evidence="1" id="KW-1185">Reference proteome</keyword>
<dbReference type="SUPFAM" id="SSF57903">
    <property type="entry name" value="FYVE/PHD zinc finger"/>
    <property type="match status" value="1"/>
</dbReference>
<dbReference type="InterPro" id="IPR011011">
    <property type="entry name" value="Znf_FYVE_PHD"/>
</dbReference>
<dbReference type="Proteomes" id="UP000694865">
    <property type="component" value="Unplaced"/>
</dbReference>